<dbReference type="PANTHER" id="PTHR31257:SF2">
    <property type="entry name" value="RICIN B-LIKE LECTIN EULS3"/>
    <property type="match status" value="1"/>
</dbReference>
<dbReference type="PANTHER" id="PTHR31257">
    <property type="entry name" value="RICIN B-LIKE LECTIN EULS3"/>
    <property type="match status" value="1"/>
</dbReference>
<feature type="compositionally biased region" description="Pro residues" evidence="1">
    <location>
        <begin position="31"/>
        <end position="51"/>
    </location>
</feature>
<dbReference type="SUPFAM" id="SSF50370">
    <property type="entry name" value="Ricin B-like lectins"/>
    <property type="match status" value="1"/>
</dbReference>
<dbReference type="Gene3D" id="2.80.10.50">
    <property type="match status" value="1"/>
</dbReference>
<keyword evidence="3" id="KW-1185">Reference proteome</keyword>
<proteinExistence type="predicted"/>
<dbReference type="InterPro" id="IPR040249">
    <property type="entry name" value="Ricin_B-like_lectin_EULS3-like"/>
</dbReference>
<feature type="region of interest" description="Disordered" evidence="1">
    <location>
        <begin position="1"/>
        <end position="137"/>
    </location>
</feature>
<dbReference type="CDD" id="cd23431">
    <property type="entry name" value="beta-trefoil_Ricin_AtEULS3-like"/>
    <property type="match status" value="1"/>
</dbReference>
<sequence>MEFPPGHHSHTHHNRRRDDDDVGDGPAEQNYPPPGTTAFDGPPPPRRPPPSYYGEEEPPPHLTHAYHTSHGPPPPPPSQDFSRYSAFPSESPPPHPDPAYSTTPHGPPPPPPSQDFSRYSAFPSESPPPPPDPAYITTPHVEHVTHETHHTYRPHLPSFLHHQTHQPPSSDLSNKPTFKVFSKADPNYSLTIRDGHVILAPSDPSDGFQHWYKDEKYSTRVKDEEGFPCFALVNKATGQAIKHSVGATHPVQLLPYNANVLDESILWTESKDLGDGFRAIRMVNNIRLNVDAFHGDKKSGGVHDGTTVVLWQWNKGDNQHWKIKPYCKFLNGYVARKRYSFALCVISY</sequence>
<protein>
    <submittedName>
        <fullName evidence="2">Uncharacterized protein</fullName>
    </submittedName>
</protein>
<dbReference type="AlphaFoldDB" id="A0A6A1W7A0"/>
<organism evidence="2 3">
    <name type="scientific">Morella rubra</name>
    <name type="common">Chinese bayberry</name>
    <dbReference type="NCBI Taxonomy" id="262757"/>
    <lineage>
        <taxon>Eukaryota</taxon>
        <taxon>Viridiplantae</taxon>
        <taxon>Streptophyta</taxon>
        <taxon>Embryophyta</taxon>
        <taxon>Tracheophyta</taxon>
        <taxon>Spermatophyta</taxon>
        <taxon>Magnoliopsida</taxon>
        <taxon>eudicotyledons</taxon>
        <taxon>Gunneridae</taxon>
        <taxon>Pentapetalae</taxon>
        <taxon>rosids</taxon>
        <taxon>fabids</taxon>
        <taxon>Fagales</taxon>
        <taxon>Myricaceae</taxon>
        <taxon>Morella</taxon>
    </lineage>
</organism>
<comment type="caution">
    <text evidence="2">The sequence shown here is derived from an EMBL/GenBank/DDBJ whole genome shotgun (WGS) entry which is preliminary data.</text>
</comment>
<reference evidence="2 3" key="1">
    <citation type="journal article" date="2019" name="Plant Biotechnol. J.">
        <title>The red bayberry genome and genetic basis of sex determination.</title>
        <authorList>
            <person name="Jia H.M."/>
            <person name="Jia H.J."/>
            <person name="Cai Q.L."/>
            <person name="Wang Y."/>
            <person name="Zhao H.B."/>
            <person name="Yang W.F."/>
            <person name="Wang G.Y."/>
            <person name="Li Y.H."/>
            <person name="Zhan D.L."/>
            <person name="Shen Y.T."/>
            <person name="Niu Q.F."/>
            <person name="Chang L."/>
            <person name="Qiu J."/>
            <person name="Zhao L."/>
            <person name="Xie H.B."/>
            <person name="Fu W.Y."/>
            <person name="Jin J."/>
            <person name="Li X.W."/>
            <person name="Jiao Y."/>
            <person name="Zhou C.C."/>
            <person name="Tu T."/>
            <person name="Chai C.Y."/>
            <person name="Gao J.L."/>
            <person name="Fan L.J."/>
            <person name="van de Weg E."/>
            <person name="Wang J.Y."/>
            <person name="Gao Z.S."/>
        </authorList>
    </citation>
    <scope>NUCLEOTIDE SEQUENCE [LARGE SCALE GENOMIC DNA]</scope>
    <source>
        <tissue evidence="2">Leaves</tissue>
    </source>
</reference>
<dbReference type="InterPro" id="IPR035992">
    <property type="entry name" value="Ricin_B-like_lectins"/>
</dbReference>
<accession>A0A6A1W7A0</accession>
<gene>
    <name evidence="2" type="ORF">CJ030_MR2G012857</name>
</gene>
<name>A0A6A1W7A0_9ROSI</name>
<evidence type="ECO:0000256" key="1">
    <source>
        <dbReference type="SAM" id="MobiDB-lite"/>
    </source>
</evidence>
<dbReference type="Proteomes" id="UP000516437">
    <property type="component" value="Chromosome 2"/>
</dbReference>
<evidence type="ECO:0000313" key="2">
    <source>
        <dbReference type="EMBL" id="KAB1221144.1"/>
    </source>
</evidence>
<evidence type="ECO:0000313" key="3">
    <source>
        <dbReference type="Proteomes" id="UP000516437"/>
    </source>
</evidence>
<dbReference type="OrthoDB" id="7769065at2759"/>
<dbReference type="EMBL" id="RXIC02000020">
    <property type="protein sequence ID" value="KAB1221144.1"/>
    <property type="molecule type" value="Genomic_DNA"/>
</dbReference>